<evidence type="ECO:0000313" key="13">
    <source>
        <dbReference type="Proteomes" id="UP000822369"/>
    </source>
</evidence>
<dbReference type="PROSITE" id="PS50835">
    <property type="entry name" value="IG_LIKE"/>
    <property type="match status" value="7"/>
</dbReference>
<dbReference type="InterPro" id="IPR003598">
    <property type="entry name" value="Ig_sub2"/>
</dbReference>
<evidence type="ECO:0000259" key="11">
    <source>
        <dbReference type="PROSITE" id="PS50835"/>
    </source>
</evidence>
<dbReference type="InterPro" id="IPR051102">
    <property type="entry name" value="IgSF_V-set/TM_domain"/>
</dbReference>
<dbReference type="SMART" id="SM00406">
    <property type="entry name" value="IGv"/>
    <property type="match status" value="7"/>
</dbReference>
<dbReference type="InterPro" id="IPR036179">
    <property type="entry name" value="Ig-like_dom_sf"/>
</dbReference>
<feature type="signal peptide" evidence="10">
    <location>
        <begin position="1"/>
        <end position="26"/>
    </location>
</feature>
<dbReference type="InterPro" id="IPR013783">
    <property type="entry name" value="Ig-like_fold"/>
</dbReference>
<dbReference type="SMART" id="SM00409">
    <property type="entry name" value="IG"/>
    <property type="match status" value="8"/>
</dbReference>
<accession>A0A9D2Y827</accession>
<feature type="domain" description="Ig-like" evidence="11">
    <location>
        <begin position="938"/>
        <end position="1043"/>
    </location>
</feature>
<evidence type="ECO:0000256" key="3">
    <source>
        <dbReference type="ARBA" id="ARBA00022729"/>
    </source>
</evidence>
<dbReference type="FunFam" id="2.60.40.10:FF:000491">
    <property type="entry name" value="Immunoglobulin superfamily, member 3"/>
    <property type="match status" value="1"/>
</dbReference>
<dbReference type="KEGG" id="nfu:107389925"/>
<keyword evidence="3 10" id="KW-0732">Signal</keyword>
<comment type="caution">
    <text evidence="12">The sequence shown here is derived from an EMBL/GenBank/DDBJ whole genome shotgun (WGS) entry which is preliminary data.</text>
</comment>
<keyword evidence="4" id="KW-0677">Repeat</keyword>
<dbReference type="Pfam" id="PF07686">
    <property type="entry name" value="V-set"/>
    <property type="match status" value="3"/>
</dbReference>
<proteinExistence type="predicted"/>
<feature type="domain" description="Ig-like" evidence="11">
    <location>
        <begin position="544"/>
        <end position="646"/>
    </location>
</feature>
<feature type="domain" description="Ig-like" evidence="11">
    <location>
        <begin position="11"/>
        <end position="146"/>
    </location>
</feature>
<feature type="transmembrane region" description="Helical" evidence="9">
    <location>
        <begin position="1080"/>
        <end position="1101"/>
    </location>
</feature>
<feature type="chain" id="PRO_5038519856" evidence="10">
    <location>
        <begin position="27"/>
        <end position="1129"/>
    </location>
</feature>
<name>A0A9D2Y827_NOTFU</name>
<feature type="domain" description="Ig-like" evidence="11">
    <location>
        <begin position="412"/>
        <end position="541"/>
    </location>
</feature>
<evidence type="ECO:0000256" key="8">
    <source>
        <dbReference type="ARBA" id="ARBA00023319"/>
    </source>
</evidence>
<dbReference type="FunFam" id="2.60.40.10:FF:000191">
    <property type="entry name" value="Immunoglobulin superfamily member 3"/>
    <property type="match status" value="1"/>
</dbReference>
<evidence type="ECO:0000256" key="6">
    <source>
        <dbReference type="ARBA" id="ARBA00023136"/>
    </source>
</evidence>
<dbReference type="InterPro" id="IPR007110">
    <property type="entry name" value="Ig-like_dom"/>
</dbReference>
<feature type="domain" description="Ig-like" evidence="11">
    <location>
        <begin position="800"/>
        <end position="930"/>
    </location>
</feature>
<comment type="subcellular location">
    <subcellularLocation>
        <location evidence="1">Membrane</location>
        <topology evidence="1">Single-pass type I membrane protein</topology>
    </subcellularLocation>
</comment>
<dbReference type="InterPro" id="IPR003599">
    <property type="entry name" value="Ig_sub"/>
</dbReference>
<dbReference type="SMART" id="SM00408">
    <property type="entry name" value="IGc2"/>
    <property type="match status" value="4"/>
</dbReference>
<feature type="domain" description="Ig-like" evidence="11">
    <location>
        <begin position="151"/>
        <end position="282"/>
    </location>
</feature>
<dbReference type="Proteomes" id="UP000822369">
    <property type="component" value="Chromosome 9"/>
</dbReference>
<organism evidence="12 13">
    <name type="scientific">Nothobranchius furzeri</name>
    <name type="common">Turquoise killifish</name>
    <dbReference type="NCBI Taxonomy" id="105023"/>
    <lineage>
        <taxon>Eukaryota</taxon>
        <taxon>Metazoa</taxon>
        <taxon>Chordata</taxon>
        <taxon>Craniata</taxon>
        <taxon>Vertebrata</taxon>
        <taxon>Euteleostomi</taxon>
        <taxon>Actinopterygii</taxon>
        <taxon>Neopterygii</taxon>
        <taxon>Teleostei</taxon>
        <taxon>Neoteleostei</taxon>
        <taxon>Acanthomorphata</taxon>
        <taxon>Ovalentaria</taxon>
        <taxon>Atherinomorphae</taxon>
        <taxon>Cyprinodontiformes</taxon>
        <taxon>Nothobranchiidae</taxon>
        <taxon>Nothobranchius</taxon>
    </lineage>
</organism>
<keyword evidence="7" id="KW-1015">Disulfide bond</keyword>
<keyword evidence="5 9" id="KW-1133">Transmembrane helix</keyword>
<sequence length="1129" mass="126630">MKSSLLSLCRPTLLMWMGFLLRCADASVNTEIQTGPLYRAEGSRLSISCNVSGFKSEETPKIFDFRVTKPSRPNELNIISSGDKDFSYSIYLDRVRDGDISVKYVDPNSAIFEIESLLKDDGGEYDCTVRDTEHGYHGTYNAKIVVYVIDNSLSVSSSDPTSLSYDEGDALTLTCQASSNTIQHTHLSVAWYLRKDGEDAARPIISLDRFFTLIPGPGFEQRYVEGAVRLDKLGEATYILKMAQLELSDQGQIFCGAEEWIQDPDRSWYMMTRKDAKESTLTVKAREVSETSSLVVKMTSKQTTLQEGEELLLSSSIDSQNLEGKFFSVAWLWNGIELVRIGPTGIVSVTPEYSERGRQGELRATRTGNRNYQFVMKPVKTMDEGQYVFRAWTEERGDDGAFKQGTAQDSDPLSVKISSTESELSVRMQDVPPTITQRDRLRLVCNVGGFKGQLSVTWKRKLTAKQIALFNIIVSLSQGGVMETAADFTSRNVRVMRPTDDSFVLELDDVIPSDSGVYRCTVTEWEPSGKSHSREQSANVTVIPIDSLVKVSLRSRTNIVTVGDNVELMCQVKGPSVLKHLIWTKQNNNSTLNNIVTLSSDGSVSWSGDQHHYQVKVDNQNNAVMYYLKIVGASRREAGIYQCMVSVFLENAFKKLPESNHLRVMVQNPVSTLALSSEPSISQIINSDVHINCRVTSKPSQSSQYAVTWLHQHDAANKTILSSDRKAVETLGSQTEQSFRQRVIMKRTNGPTFELTIRQARISDRGSYFCEVVEWLQDPRGDWYPLPGKSVITKLTVIEPANDLTVERNEQQLTISEGNEVELECIMTSGAPAFFYKVIWFYAPPSFLSMNASLVELDQTGLLVYPENQALQSLQGRLRLSRPSQKNFYLKIQTAHETDSGTYWCQVEQYQLDNEGQWKQKASESSGPVTLAVNVADSKLSIEKTEDKMNISAAEDMTIPCNIAQHTSSESQFQVTWFWQKDAETEQRPIFTAYRNSTFKGGHENVRFSHPLPHQFTLTILNTGPKDSGLYFCEVEEWLHSLTQGWRRAVVKKSGNLNVTVLSEGRVKSLPESDCMSGTLIVTLVVVTIILLFIILTLVLVMCRNKASNKAAPSLWTEQHPLSDKTAEI</sequence>
<evidence type="ECO:0000256" key="4">
    <source>
        <dbReference type="ARBA" id="ARBA00022737"/>
    </source>
</evidence>
<dbReference type="PANTHER" id="PTHR12207">
    <property type="entry name" value="V-SET AND TRANSMEMBRANE DOMAIN-CONTAINING PROTEIN"/>
    <property type="match status" value="1"/>
</dbReference>
<dbReference type="Gene3D" id="2.60.40.10">
    <property type="entry name" value="Immunoglobulins"/>
    <property type="match status" value="7"/>
</dbReference>
<keyword evidence="2 9" id="KW-0812">Transmembrane</keyword>
<gene>
    <name evidence="12" type="ORF">G4P62_013642</name>
</gene>
<keyword evidence="8" id="KW-0393">Immunoglobulin domain</keyword>
<reference evidence="12" key="1">
    <citation type="submission" date="2020-03" db="EMBL/GenBank/DDBJ databases">
        <title>Intra-Species Differences in Population Size shape Life History and Genome Evolution.</title>
        <authorList>
            <person name="Willemsen D."/>
            <person name="Cui R."/>
            <person name="Valenzano D.R."/>
        </authorList>
    </citation>
    <scope>NUCLEOTIDE SEQUENCE</scope>
    <source>
        <strain evidence="12">GRZ</strain>
        <tissue evidence="12">Whole</tissue>
    </source>
</reference>
<dbReference type="OrthoDB" id="9949420at2759"/>
<evidence type="ECO:0000256" key="1">
    <source>
        <dbReference type="ARBA" id="ARBA00004479"/>
    </source>
</evidence>
<dbReference type="CDD" id="cd00099">
    <property type="entry name" value="IgV"/>
    <property type="match status" value="1"/>
</dbReference>
<keyword evidence="6 9" id="KW-0472">Membrane</keyword>
<dbReference type="EMBL" id="JAAVVJ010000009">
    <property type="protein sequence ID" value="KAF7215715.1"/>
    <property type="molecule type" value="Genomic_DNA"/>
</dbReference>
<dbReference type="PANTHER" id="PTHR12207:SF25">
    <property type="entry name" value="IMMUNOGLOBULIN SUPERFAMILY MEMBER 2"/>
    <property type="match status" value="1"/>
</dbReference>
<dbReference type="InterPro" id="IPR013106">
    <property type="entry name" value="Ig_V-set"/>
</dbReference>
<evidence type="ECO:0000313" key="12">
    <source>
        <dbReference type="EMBL" id="KAF7215715.1"/>
    </source>
</evidence>
<feature type="domain" description="Ig-like" evidence="11">
    <location>
        <begin position="669"/>
        <end position="772"/>
    </location>
</feature>
<evidence type="ECO:0000256" key="2">
    <source>
        <dbReference type="ARBA" id="ARBA00022692"/>
    </source>
</evidence>
<dbReference type="GO" id="GO:0016020">
    <property type="term" value="C:membrane"/>
    <property type="evidence" value="ECO:0007669"/>
    <property type="project" value="UniProtKB-SubCell"/>
</dbReference>
<evidence type="ECO:0000256" key="5">
    <source>
        <dbReference type="ARBA" id="ARBA00022989"/>
    </source>
</evidence>
<evidence type="ECO:0000256" key="7">
    <source>
        <dbReference type="ARBA" id="ARBA00023157"/>
    </source>
</evidence>
<evidence type="ECO:0000256" key="10">
    <source>
        <dbReference type="SAM" id="SignalP"/>
    </source>
</evidence>
<dbReference type="AlphaFoldDB" id="A0A9D2Y827"/>
<protein>
    <submittedName>
        <fullName evidence="12">Transcript variant X1</fullName>
    </submittedName>
</protein>
<dbReference type="SUPFAM" id="SSF48726">
    <property type="entry name" value="Immunoglobulin"/>
    <property type="match status" value="7"/>
</dbReference>
<evidence type="ECO:0000256" key="9">
    <source>
        <dbReference type="SAM" id="Phobius"/>
    </source>
</evidence>